<dbReference type="PANTHER" id="PTHR10204:SF34">
    <property type="entry name" value="NAD(P)H DEHYDROGENASE [QUINONE] 1 ISOFORM 1"/>
    <property type="match status" value="1"/>
</dbReference>
<evidence type="ECO:0000256" key="1">
    <source>
        <dbReference type="ARBA" id="ARBA00006252"/>
    </source>
</evidence>
<dbReference type="SUPFAM" id="SSF52218">
    <property type="entry name" value="Flavoproteins"/>
    <property type="match status" value="1"/>
</dbReference>
<gene>
    <name evidence="4" type="ORF">C4F50_17470</name>
</gene>
<dbReference type="Proteomes" id="UP000640614">
    <property type="component" value="Unassembled WGS sequence"/>
</dbReference>
<proteinExistence type="inferred from homology"/>
<dbReference type="Gene3D" id="3.40.50.360">
    <property type="match status" value="1"/>
</dbReference>
<protein>
    <submittedName>
        <fullName evidence="4">Flavodoxin family protein</fullName>
    </submittedName>
</protein>
<dbReference type="InterPro" id="IPR051545">
    <property type="entry name" value="NAD(P)H_dehydrogenase_qn"/>
</dbReference>
<reference evidence="4 5" key="1">
    <citation type="submission" date="2018-07" db="EMBL/GenBank/DDBJ databases">
        <title>Genome assembly of strain KB82.</title>
        <authorList>
            <person name="Kukolya J."/>
            <person name="Horvath B."/>
            <person name="Nagy I."/>
            <person name="Toth A."/>
        </authorList>
    </citation>
    <scope>NUCLEOTIDE SEQUENCE [LARGE SCALE GENOMIC DNA]</scope>
    <source>
        <strain evidence="4 5">Kb82</strain>
    </source>
</reference>
<evidence type="ECO:0000313" key="5">
    <source>
        <dbReference type="Proteomes" id="UP000640614"/>
    </source>
</evidence>
<keyword evidence="2" id="KW-0560">Oxidoreductase</keyword>
<evidence type="ECO:0000313" key="4">
    <source>
        <dbReference type="EMBL" id="MBE8726712.1"/>
    </source>
</evidence>
<evidence type="ECO:0000259" key="3">
    <source>
        <dbReference type="Pfam" id="PF02525"/>
    </source>
</evidence>
<evidence type="ECO:0000256" key="2">
    <source>
        <dbReference type="ARBA" id="ARBA00023002"/>
    </source>
</evidence>
<sequence length="203" mass="23429">MNILIVYAHPSKKSYTFQVLERLKSVLKAENFDIEISDLYAQNFQSDLSESEYEREGFAKTELPAPADVLLEQEKIERADCIIFLYPVWWSDCPAKLKGWFDRVYSVGYAYGQTETSKKMKTIPLGLVICTAGHPNEFLNETEIAPSMVKIMLEDRLGKRFEEKEMIILGGTLDLENVMPTHFQVIDKIPEKIKSLNEEFYDV</sequence>
<dbReference type="Pfam" id="PF02525">
    <property type="entry name" value="Flavodoxin_2"/>
    <property type="match status" value="1"/>
</dbReference>
<dbReference type="InterPro" id="IPR029039">
    <property type="entry name" value="Flavoprotein-like_sf"/>
</dbReference>
<name>A0ABR9TQ07_9FLAO</name>
<dbReference type="InterPro" id="IPR003680">
    <property type="entry name" value="Flavodoxin_fold"/>
</dbReference>
<dbReference type="EMBL" id="PRDM01000004">
    <property type="protein sequence ID" value="MBE8726712.1"/>
    <property type="molecule type" value="Genomic_DNA"/>
</dbReference>
<dbReference type="RefSeq" id="WP_194139894.1">
    <property type="nucleotide sequence ID" value="NZ_PRDM01000004.1"/>
</dbReference>
<comment type="caution">
    <text evidence="4">The sequence shown here is derived from an EMBL/GenBank/DDBJ whole genome shotgun (WGS) entry which is preliminary data.</text>
</comment>
<dbReference type="PANTHER" id="PTHR10204">
    <property type="entry name" value="NAD P H OXIDOREDUCTASE-RELATED"/>
    <property type="match status" value="1"/>
</dbReference>
<keyword evidence="5" id="KW-1185">Reference proteome</keyword>
<accession>A0ABR9TQ07</accession>
<organism evidence="4 5">
    <name type="scientific">Flavobacterium hungaricum</name>
    <dbReference type="NCBI Taxonomy" id="2082725"/>
    <lineage>
        <taxon>Bacteria</taxon>
        <taxon>Pseudomonadati</taxon>
        <taxon>Bacteroidota</taxon>
        <taxon>Flavobacteriia</taxon>
        <taxon>Flavobacteriales</taxon>
        <taxon>Flavobacteriaceae</taxon>
        <taxon>Flavobacterium</taxon>
    </lineage>
</organism>
<comment type="similarity">
    <text evidence="1">Belongs to the NAD(P)H dehydrogenase (quinone) family.</text>
</comment>
<feature type="domain" description="Flavodoxin-like fold" evidence="3">
    <location>
        <begin position="1"/>
        <end position="139"/>
    </location>
</feature>